<evidence type="ECO:0000256" key="4">
    <source>
        <dbReference type="ARBA" id="ARBA00023136"/>
    </source>
</evidence>
<evidence type="ECO:0000256" key="2">
    <source>
        <dbReference type="ARBA" id="ARBA00022692"/>
    </source>
</evidence>
<evidence type="ECO:0000259" key="6">
    <source>
        <dbReference type="Pfam" id="PF07291"/>
    </source>
</evidence>
<feature type="transmembrane region" description="Helical" evidence="5">
    <location>
        <begin position="115"/>
        <end position="133"/>
    </location>
</feature>
<accession>A0ABS3P5M0</accession>
<dbReference type="InterPro" id="IPR009908">
    <property type="entry name" value="Methylamine_util_MauE"/>
</dbReference>
<dbReference type="Proteomes" id="UP000677611">
    <property type="component" value="Unassembled WGS sequence"/>
</dbReference>
<proteinExistence type="predicted"/>
<evidence type="ECO:0000256" key="1">
    <source>
        <dbReference type="ARBA" id="ARBA00004141"/>
    </source>
</evidence>
<sequence length="181" mass="20781">MSLIINIICFIFGYIFVTSSLSKFLKFEQHYVTVHAYNIVPESTSRLFAWFDSIIELVIGICLLIGFALKINLIFSMFLLLIYTLAITINLFRGRTNIDCGCGGVVGDGKISNKLVFRNVIMITILITIWLQFNYEAFSFPFNKQYLFLHLYLISGIIMYLTIKSLFSLTINIRNIITKGE</sequence>
<evidence type="ECO:0000256" key="5">
    <source>
        <dbReference type="SAM" id="Phobius"/>
    </source>
</evidence>
<feature type="transmembrane region" description="Helical" evidence="5">
    <location>
        <begin position="73"/>
        <end position="94"/>
    </location>
</feature>
<name>A0ABS3P5M0_9BACI</name>
<feature type="transmembrane region" description="Helical" evidence="5">
    <location>
        <begin position="47"/>
        <end position="67"/>
    </location>
</feature>
<keyword evidence="2 5" id="KW-0812">Transmembrane</keyword>
<dbReference type="Pfam" id="PF07291">
    <property type="entry name" value="MauE"/>
    <property type="match status" value="1"/>
</dbReference>
<evidence type="ECO:0000313" key="8">
    <source>
        <dbReference type="Proteomes" id="UP000677611"/>
    </source>
</evidence>
<keyword evidence="4 5" id="KW-0472">Membrane</keyword>
<comment type="caution">
    <text evidence="7">The sequence shown here is derived from an EMBL/GenBank/DDBJ whole genome shotgun (WGS) entry which is preliminary data.</text>
</comment>
<evidence type="ECO:0000256" key="3">
    <source>
        <dbReference type="ARBA" id="ARBA00022989"/>
    </source>
</evidence>
<keyword evidence="8" id="KW-1185">Reference proteome</keyword>
<feature type="transmembrane region" description="Helical" evidence="5">
    <location>
        <begin position="6"/>
        <end position="26"/>
    </location>
</feature>
<organism evidence="7 8">
    <name type="scientific">Bacillus arachidis</name>
    <dbReference type="NCBI Taxonomy" id="2819290"/>
    <lineage>
        <taxon>Bacteria</taxon>
        <taxon>Bacillati</taxon>
        <taxon>Bacillota</taxon>
        <taxon>Bacilli</taxon>
        <taxon>Bacillales</taxon>
        <taxon>Bacillaceae</taxon>
        <taxon>Bacillus</taxon>
    </lineage>
</organism>
<feature type="domain" description="Methylamine utilisation protein MauE" evidence="6">
    <location>
        <begin position="1"/>
        <end position="130"/>
    </location>
</feature>
<dbReference type="RefSeq" id="WP_208019412.1">
    <property type="nucleotide sequence ID" value="NZ_JAGDQJ010000043.1"/>
</dbReference>
<reference evidence="7 8" key="1">
    <citation type="submission" date="2021-03" db="EMBL/GenBank/DDBJ databases">
        <title>Identification of novel Bacillus strains.</title>
        <authorList>
            <person name="Xiao Z."/>
            <person name="Li Y."/>
            <person name="Shen J."/>
        </authorList>
    </citation>
    <scope>NUCLEOTIDE SEQUENCE [LARGE SCALE GENOMIC DNA]</scope>
    <source>
        <strain evidence="7 8">SY8</strain>
    </source>
</reference>
<dbReference type="EMBL" id="JAGDQJ010000043">
    <property type="protein sequence ID" value="MBO1628368.1"/>
    <property type="molecule type" value="Genomic_DNA"/>
</dbReference>
<protein>
    <submittedName>
        <fullName evidence="7">DoxX family membrane protein</fullName>
    </submittedName>
</protein>
<comment type="subcellular location">
    <subcellularLocation>
        <location evidence="1">Membrane</location>
        <topology evidence="1">Multi-pass membrane protein</topology>
    </subcellularLocation>
</comment>
<gene>
    <name evidence="7" type="ORF">J4P90_24845</name>
</gene>
<feature type="transmembrane region" description="Helical" evidence="5">
    <location>
        <begin position="145"/>
        <end position="163"/>
    </location>
</feature>
<evidence type="ECO:0000313" key="7">
    <source>
        <dbReference type="EMBL" id="MBO1628368.1"/>
    </source>
</evidence>
<keyword evidence="3 5" id="KW-1133">Transmembrane helix</keyword>